<accession>A0A2I2L081</accession>
<proteinExistence type="predicted"/>
<dbReference type="Proteomes" id="UP000234331">
    <property type="component" value="Unassembled WGS sequence"/>
</dbReference>
<name>A0A2I2L081_9ACTN</name>
<protein>
    <submittedName>
        <fullName evidence="1">Uncharacterized protein</fullName>
    </submittedName>
</protein>
<dbReference type="EMBL" id="FZMO01000534">
    <property type="protein sequence ID" value="SNQ51331.1"/>
    <property type="molecule type" value="Genomic_DNA"/>
</dbReference>
<dbReference type="OrthoDB" id="3211592at2"/>
<dbReference type="AlphaFoldDB" id="A0A2I2L081"/>
<evidence type="ECO:0000313" key="2">
    <source>
        <dbReference type="Proteomes" id="UP000234331"/>
    </source>
</evidence>
<organism evidence="1 2">
    <name type="scientific">Frankia canadensis</name>
    <dbReference type="NCBI Taxonomy" id="1836972"/>
    <lineage>
        <taxon>Bacteria</taxon>
        <taxon>Bacillati</taxon>
        <taxon>Actinomycetota</taxon>
        <taxon>Actinomycetes</taxon>
        <taxon>Frankiales</taxon>
        <taxon>Frankiaceae</taxon>
        <taxon>Frankia</taxon>
    </lineage>
</organism>
<dbReference type="RefSeq" id="WP_101835179.1">
    <property type="nucleotide sequence ID" value="NZ_FZMO01000534.1"/>
</dbReference>
<sequence length="170" mass="17893">MSEPPLVPGKHLLSARRRVERAAAAALAELDPFSKQLAVAVDEPDDVDLACALQWAASSGITAAEAGEKLGVTMTESELVGWVSPWPVSARHTRGGMTGTSVTPTSTAADLAVDLADWLQTILADAGISDPIPPCPAHPHPMRPVVHEGGPWWECPNGGLVRPWPRTVAC</sequence>
<reference evidence="1 2" key="1">
    <citation type="submission" date="2017-06" db="EMBL/GenBank/DDBJ databases">
        <authorList>
            <person name="Kim H.J."/>
            <person name="Triplett B.A."/>
        </authorList>
    </citation>
    <scope>NUCLEOTIDE SEQUENCE [LARGE SCALE GENOMIC DNA]</scope>
    <source>
        <strain evidence="1">FRACA_ARgP5</strain>
    </source>
</reference>
<gene>
    <name evidence="1" type="ORF">FRACA_680005</name>
</gene>
<evidence type="ECO:0000313" key="1">
    <source>
        <dbReference type="EMBL" id="SNQ51331.1"/>
    </source>
</evidence>
<keyword evidence="2" id="KW-1185">Reference proteome</keyword>